<dbReference type="AlphaFoldDB" id="A0A7G9RTA6"/>
<dbReference type="Proteomes" id="UP000515811">
    <property type="component" value="Chromosome"/>
</dbReference>
<feature type="signal peptide" evidence="2">
    <location>
        <begin position="1"/>
        <end position="24"/>
    </location>
</feature>
<dbReference type="RefSeq" id="WP_187599537.1">
    <property type="nucleotide sequence ID" value="NZ_CP060714.1"/>
</dbReference>
<reference evidence="3 4" key="1">
    <citation type="submission" date="2020-08" db="EMBL/GenBank/DDBJ databases">
        <title>Genome sequence of Diaphorobacter ruginosibacter DSM 27467T.</title>
        <authorList>
            <person name="Hyun D.-W."/>
            <person name="Bae J.-W."/>
        </authorList>
    </citation>
    <scope>NUCLEOTIDE SEQUENCE [LARGE SCALE GENOMIC DNA]</scope>
    <source>
        <strain evidence="3 4">DSM 27467</strain>
    </source>
</reference>
<evidence type="ECO:0000256" key="1">
    <source>
        <dbReference type="SAM" id="MobiDB-lite"/>
    </source>
</evidence>
<dbReference type="KEGG" id="drg:H9K76_08510"/>
<evidence type="ECO:0000313" key="3">
    <source>
        <dbReference type="EMBL" id="QNN58831.1"/>
    </source>
</evidence>
<accession>A0A7G9RTA6</accession>
<organism evidence="3 4">
    <name type="scientific">Diaphorobacter ruginosibacter</name>
    <dbReference type="NCBI Taxonomy" id="1715720"/>
    <lineage>
        <taxon>Bacteria</taxon>
        <taxon>Pseudomonadati</taxon>
        <taxon>Pseudomonadota</taxon>
        <taxon>Betaproteobacteria</taxon>
        <taxon>Burkholderiales</taxon>
        <taxon>Comamonadaceae</taxon>
        <taxon>Diaphorobacter</taxon>
    </lineage>
</organism>
<proteinExistence type="predicted"/>
<feature type="chain" id="PRO_5028884348" evidence="2">
    <location>
        <begin position="25"/>
        <end position="142"/>
    </location>
</feature>
<evidence type="ECO:0000256" key="2">
    <source>
        <dbReference type="SAM" id="SignalP"/>
    </source>
</evidence>
<keyword evidence="4" id="KW-1185">Reference proteome</keyword>
<keyword evidence="2" id="KW-0732">Signal</keyword>
<evidence type="ECO:0000313" key="4">
    <source>
        <dbReference type="Proteomes" id="UP000515811"/>
    </source>
</evidence>
<dbReference type="PROSITE" id="PS51257">
    <property type="entry name" value="PROKAR_LIPOPROTEIN"/>
    <property type="match status" value="1"/>
</dbReference>
<feature type="region of interest" description="Disordered" evidence="1">
    <location>
        <begin position="109"/>
        <end position="142"/>
    </location>
</feature>
<dbReference type="EMBL" id="CP060714">
    <property type="protein sequence ID" value="QNN58831.1"/>
    <property type="molecule type" value="Genomic_DNA"/>
</dbReference>
<sequence>MHKLSIARRCSALALAGATGMLVACQTPSAFDGPEYSDATRQVESDLMSEARALGAAQGAAGIAASFDRSGAASLLLMHGGQAARNELMRRADRTLREQLEKDSAVFLRQYGIEDDEPGPEPGIQGSEEGAAPACTGPCGTR</sequence>
<protein>
    <submittedName>
        <fullName evidence="3">Uncharacterized protein</fullName>
    </submittedName>
</protein>
<gene>
    <name evidence="3" type="ORF">H9K76_08510</name>
</gene>
<name>A0A7G9RTA6_9BURK</name>